<gene>
    <name evidence="9" type="ORF">TAV2_LOCUS22249</name>
</gene>
<keyword evidence="7" id="KW-0611">Plant defense</keyword>
<organism evidence="9 10">
    <name type="scientific">Thlaspi arvense</name>
    <name type="common">Field penny-cress</name>
    <dbReference type="NCBI Taxonomy" id="13288"/>
    <lineage>
        <taxon>Eukaryota</taxon>
        <taxon>Viridiplantae</taxon>
        <taxon>Streptophyta</taxon>
        <taxon>Embryophyta</taxon>
        <taxon>Tracheophyta</taxon>
        <taxon>Spermatophyta</taxon>
        <taxon>Magnoliopsida</taxon>
        <taxon>eudicotyledons</taxon>
        <taxon>Gunneridae</taxon>
        <taxon>Pentapetalae</taxon>
        <taxon>rosids</taxon>
        <taxon>malvids</taxon>
        <taxon>Brassicales</taxon>
        <taxon>Brassicaceae</taxon>
        <taxon>Thlaspideae</taxon>
        <taxon>Thlaspi</taxon>
    </lineage>
</organism>
<dbReference type="Pfam" id="PF10868">
    <property type="entry name" value="Defensin_like"/>
    <property type="match status" value="1"/>
</dbReference>
<evidence type="ECO:0008006" key="11">
    <source>
        <dbReference type="Google" id="ProtNLM"/>
    </source>
</evidence>
<dbReference type="GO" id="GO:0050832">
    <property type="term" value="P:defense response to fungus"/>
    <property type="evidence" value="ECO:0007669"/>
    <property type="project" value="UniProtKB-KW"/>
</dbReference>
<protein>
    <recommendedName>
        <fullName evidence="11">Defensin-like protein</fullName>
    </recommendedName>
</protein>
<keyword evidence="4" id="KW-0929">Antimicrobial</keyword>
<keyword evidence="3" id="KW-0964">Secreted</keyword>
<dbReference type="GO" id="GO:0005576">
    <property type="term" value="C:extracellular region"/>
    <property type="evidence" value="ECO:0007669"/>
    <property type="project" value="UniProtKB-SubCell"/>
</dbReference>
<evidence type="ECO:0000256" key="2">
    <source>
        <dbReference type="ARBA" id="ARBA00006722"/>
    </source>
</evidence>
<accession>A0AAU9SY56</accession>
<keyword evidence="6 8" id="KW-0732">Signal</keyword>
<name>A0AAU9SY56_THLAR</name>
<reference evidence="9 10" key="1">
    <citation type="submission" date="2022-03" db="EMBL/GenBank/DDBJ databases">
        <authorList>
            <person name="Nunn A."/>
            <person name="Chopra R."/>
            <person name="Nunn A."/>
            <person name="Contreras Garrido A."/>
        </authorList>
    </citation>
    <scope>NUCLEOTIDE SEQUENCE [LARGE SCALE GENOMIC DNA]</scope>
</reference>
<evidence type="ECO:0000256" key="5">
    <source>
        <dbReference type="ARBA" id="ARBA00022577"/>
    </source>
</evidence>
<evidence type="ECO:0000256" key="3">
    <source>
        <dbReference type="ARBA" id="ARBA00022525"/>
    </source>
</evidence>
<feature type="signal peptide" evidence="8">
    <location>
        <begin position="1"/>
        <end position="23"/>
    </location>
</feature>
<evidence type="ECO:0000256" key="1">
    <source>
        <dbReference type="ARBA" id="ARBA00004613"/>
    </source>
</evidence>
<keyword evidence="10" id="KW-1185">Reference proteome</keyword>
<dbReference type="GO" id="GO:0031640">
    <property type="term" value="P:killing of cells of another organism"/>
    <property type="evidence" value="ECO:0007669"/>
    <property type="project" value="UniProtKB-KW"/>
</dbReference>
<evidence type="ECO:0000256" key="6">
    <source>
        <dbReference type="ARBA" id="ARBA00022729"/>
    </source>
</evidence>
<evidence type="ECO:0000256" key="4">
    <source>
        <dbReference type="ARBA" id="ARBA00022529"/>
    </source>
</evidence>
<evidence type="ECO:0000313" key="9">
    <source>
        <dbReference type="EMBL" id="CAH2072610.1"/>
    </source>
</evidence>
<proteinExistence type="inferred from homology"/>
<evidence type="ECO:0000256" key="7">
    <source>
        <dbReference type="ARBA" id="ARBA00022821"/>
    </source>
</evidence>
<sequence length="86" mass="9053">MVPSKFTLLAFIALFILLSGGEAREAVWSGSKVNSLCCSEQQQFGRCDTKEADERCEQMCLAGCSLNKGGGCQAVPSGSACSCYCA</sequence>
<evidence type="ECO:0000313" key="10">
    <source>
        <dbReference type="Proteomes" id="UP000836841"/>
    </source>
</evidence>
<keyword evidence="5" id="KW-0295">Fungicide</keyword>
<dbReference type="Proteomes" id="UP000836841">
    <property type="component" value="Chromosome 6"/>
</dbReference>
<comment type="subcellular location">
    <subcellularLocation>
        <location evidence="1">Secreted</location>
    </subcellularLocation>
</comment>
<evidence type="ECO:0000256" key="8">
    <source>
        <dbReference type="SAM" id="SignalP"/>
    </source>
</evidence>
<feature type="chain" id="PRO_5043650594" description="Defensin-like protein" evidence="8">
    <location>
        <begin position="24"/>
        <end position="86"/>
    </location>
</feature>
<comment type="similarity">
    <text evidence="2">Belongs to the DEFL family.</text>
</comment>
<dbReference type="InterPro" id="IPR022618">
    <property type="entry name" value="Defensin-like_20-28"/>
</dbReference>
<dbReference type="EMBL" id="OU466862">
    <property type="protein sequence ID" value="CAH2072610.1"/>
    <property type="molecule type" value="Genomic_DNA"/>
</dbReference>
<dbReference type="AlphaFoldDB" id="A0AAU9SY56"/>